<accession>M3Z8L9</accession>
<dbReference type="InParanoid" id="M3Z8L9"/>
<feature type="compositionally biased region" description="Polar residues" evidence="1">
    <location>
        <begin position="264"/>
        <end position="283"/>
    </location>
</feature>
<reference evidence="2" key="1">
    <citation type="submission" date="2024-06" db="UniProtKB">
        <authorList>
            <consortium name="Ensembl"/>
        </authorList>
    </citation>
    <scope>IDENTIFICATION</scope>
</reference>
<feature type="compositionally biased region" description="Low complexity" evidence="1">
    <location>
        <begin position="311"/>
        <end position="325"/>
    </location>
</feature>
<dbReference type="HOGENOM" id="CLU_778362_0_0_1"/>
<evidence type="ECO:0000256" key="1">
    <source>
        <dbReference type="SAM" id="MobiDB-lite"/>
    </source>
</evidence>
<feature type="compositionally biased region" description="Polar residues" evidence="1">
    <location>
        <begin position="225"/>
        <end position="244"/>
    </location>
</feature>
<dbReference type="Ensembl" id="ENSMPUT00000020217.1">
    <property type="protein sequence ID" value="ENSMPUP00000019933.1"/>
    <property type="gene ID" value="ENSMPUG00000020065.1"/>
</dbReference>
<feature type="region of interest" description="Disordered" evidence="1">
    <location>
        <begin position="225"/>
        <end position="356"/>
    </location>
</feature>
<sequence>MPTMHFSTCPTRLQGLTREGADGVLPAEVEALHEAVLGATEQHVGLGGVEADFVHRAFVLCEQLVLLVAGWPSQVPGDHHAIGGRRGQQVLIHLVPDHIRAAQVEGGLAAHTEVQLLHKLLVLNGVDLEDAAAGHNHLGCVPAHADGIGRRVQVAVHGTASQRAATQGCGHSGHLLHVCAGWGNRRLVTRAGLISPVGPVSSDPSPWLGPPRWLCPGRVSLGEPVQNSGLPLNEETSLSRSSAVPSAFRGAPTWSLPARASAPCPQQSDRAISGLSVRQSPQGSEGVPVVHTVRPGASGEGQRGAGDAHGRQGLSRSGSLRALAGGRRRARGSGGSGTAARGLGEASPSATTTTLS</sequence>
<evidence type="ECO:0000313" key="2">
    <source>
        <dbReference type="Ensembl" id="ENSMPUP00000019933.1"/>
    </source>
</evidence>
<dbReference type="GeneTree" id="ENSGT00490000044657"/>
<protein>
    <submittedName>
        <fullName evidence="2">Uncharacterized protein</fullName>
    </submittedName>
</protein>
<proteinExistence type="predicted"/>
<organism evidence="2">
    <name type="scientific">Mustela putorius furo</name>
    <name type="common">European domestic ferret</name>
    <name type="synonym">Mustela furo</name>
    <dbReference type="NCBI Taxonomy" id="9669"/>
    <lineage>
        <taxon>Eukaryota</taxon>
        <taxon>Metazoa</taxon>
        <taxon>Chordata</taxon>
        <taxon>Craniata</taxon>
        <taxon>Vertebrata</taxon>
        <taxon>Euteleostomi</taxon>
        <taxon>Mammalia</taxon>
        <taxon>Eutheria</taxon>
        <taxon>Laurasiatheria</taxon>
        <taxon>Carnivora</taxon>
        <taxon>Caniformia</taxon>
        <taxon>Musteloidea</taxon>
        <taxon>Mustelidae</taxon>
        <taxon>Mustelinae</taxon>
        <taxon>Mustela</taxon>
    </lineage>
</organism>
<name>M3Z8L9_MUSPF</name>
<dbReference type="EMBL" id="AEYP01027890">
    <property type="status" value="NOT_ANNOTATED_CDS"/>
    <property type="molecule type" value="Genomic_DNA"/>
</dbReference>
<dbReference type="AlphaFoldDB" id="M3Z8L9"/>